<dbReference type="AlphaFoldDB" id="A0A2N3IP81"/>
<protein>
    <recommendedName>
        <fullName evidence="1">CD-NTase-associated protein 12/Pycsar effector protein TIR domain-containing protein</fullName>
    </recommendedName>
</protein>
<accession>A0A2N3IP81</accession>
<sequence length="271" mass="30345">MESQIKVVEKLIEEGRGFTFQNFCLKRSTYQGQYGGADTPEWGAFKVRVQNIVEKLLAKNSPAMTLVAEGLAARTEGNSPERFEVAKGNLVKSLEILKSTLIDDVFGELKQEKSTANSVRFSNKVFVVHGHDQSLKIDVERFLHEIGLTPVVLHREADEGATIIEKFEKHSDVGFAFILLTPDEVSYTTDQIDKPDSDKNIELRARPNVIFEFGYFVGKLGRNRVCCLHKGDVVVPSDLNGLIYKKVYDSIDPQAFAIIKELKAAGYKISM</sequence>
<dbReference type="RefSeq" id="WP_101320407.1">
    <property type="nucleotide sequence ID" value="NZ_CAWNSS010000067.1"/>
</dbReference>
<name>A0A2N3IP81_AERSO</name>
<dbReference type="GO" id="GO:0050135">
    <property type="term" value="F:NADP+ nucleosidase activity"/>
    <property type="evidence" value="ECO:0007669"/>
    <property type="project" value="InterPro"/>
</dbReference>
<reference evidence="2 3" key="1">
    <citation type="journal article" date="2017" name="Front. Microbiol.">
        <title>Strong Genomic and Phenotypic Heterogeneity in the Aeromonas sobria Species Complex.</title>
        <authorList>
            <person name="Gauthier J."/>
            <person name="Vincent A.T."/>
            <person name="Charette S.J."/>
            <person name="Derome N."/>
        </authorList>
    </citation>
    <scope>NUCLEOTIDE SEQUENCE [LARGE SCALE GENOMIC DNA]</scope>
    <source>
        <strain evidence="2 3">JF2635</strain>
    </source>
</reference>
<gene>
    <name evidence="2" type="ORF">AOX56_06160</name>
</gene>
<proteinExistence type="predicted"/>
<dbReference type="InterPro" id="IPR019302">
    <property type="entry name" value="CAP12/PCTIR_TIR_dom"/>
</dbReference>
<feature type="domain" description="CD-NTase-associated protein 12/Pycsar effector protein TIR" evidence="1">
    <location>
        <begin position="124"/>
        <end position="247"/>
    </location>
</feature>
<evidence type="ECO:0000313" key="2">
    <source>
        <dbReference type="EMBL" id="PKQ72885.1"/>
    </source>
</evidence>
<organism evidence="2 3">
    <name type="scientific">Aeromonas sobria</name>
    <dbReference type="NCBI Taxonomy" id="646"/>
    <lineage>
        <taxon>Bacteria</taxon>
        <taxon>Pseudomonadati</taxon>
        <taxon>Pseudomonadota</taxon>
        <taxon>Gammaproteobacteria</taxon>
        <taxon>Aeromonadales</taxon>
        <taxon>Aeromonadaceae</taxon>
        <taxon>Aeromonas</taxon>
    </lineage>
</organism>
<dbReference type="EMBL" id="LJZX01000067">
    <property type="protein sequence ID" value="PKQ72885.1"/>
    <property type="molecule type" value="Genomic_DNA"/>
</dbReference>
<comment type="caution">
    <text evidence="2">The sequence shown here is derived from an EMBL/GenBank/DDBJ whole genome shotgun (WGS) entry which is preliminary data.</text>
</comment>
<dbReference type="Pfam" id="PF10137">
    <property type="entry name" value="CAP12-PCTIR_TIR"/>
    <property type="match status" value="1"/>
</dbReference>
<evidence type="ECO:0000259" key="1">
    <source>
        <dbReference type="Pfam" id="PF10137"/>
    </source>
</evidence>
<dbReference type="Proteomes" id="UP000233526">
    <property type="component" value="Unassembled WGS sequence"/>
</dbReference>
<evidence type="ECO:0000313" key="3">
    <source>
        <dbReference type="Proteomes" id="UP000233526"/>
    </source>
</evidence>